<organism evidence="2 4">
    <name type="scientific">Labedella gwakjiensis</name>
    <dbReference type="NCBI Taxonomy" id="390269"/>
    <lineage>
        <taxon>Bacteria</taxon>
        <taxon>Bacillati</taxon>
        <taxon>Actinomycetota</taxon>
        <taxon>Actinomycetes</taxon>
        <taxon>Micrococcales</taxon>
        <taxon>Microbacteriaceae</taxon>
        <taxon>Labedella</taxon>
    </lineage>
</organism>
<dbReference type="AlphaFoldDB" id="A0A2P8GW06"/>
<comment type="caution">
    <text evidence="2">The sequence shown here is derived from an EMBL/GenBank/DDBJ whole genome shotgun (WGS) entry which is preliminary data.</text>
</comment>
<proteinExistence type="predicted"/>
<feature type="region of interest" description="Disordered" evidence="1">
    <location>
        <begin position="296"/>
        <end position="316"/>
    </location>
</feature>
<evidence type="ECO:0000313" key="2">
    <source>
        <dbReference type="EMBL" id="PSL38144.1"/>
    </source>
</evidence>
<dbReference type="EMBL" id="PYAU01000001">
    <property type="protein sequence ID" value="PSL38144.1"/>
    <property type="molecule type" value="Genomic_DNA"/>
</dbReference>
<dbReference type="RefSeq" id="WP_127054372.1">
    <property type="nucleotide sequence ID" value="NZ_PYAU01000001.1"/>
</dbReference>
<keyword evidence="5" id="KW-1185">Reference proteome</keyword>
<dbReference type="OrthoDB" id="5177036at2"/>
<evidence type="ECO:0000313" key="3">
    <source>
        <dbReference type="EMBL" id="RUQ87305.1"/>
    </source>
</evidence>
<dbReference type="Proteomes" id="UP000268291">
    <property type="component" value="Unassembled WGS sequence"/>
</dbReference>
<reference evidence="2 4" key="1">
    <citation type="submission" date="2018-03" db="EMBL/GenBank/DDBJ databases">
        <title>Genomic Encyclopedia of Archaeal and Bacterial Type Strains, Phase II (KMG-II): from individual species to whole genera.</title>
        <authorList>
            <person name="Goeker M."/>
        </authorList>
    </citation>
    <scope>NUCLEOTIDE SEQUENCE [LARGE SCALE GENOMIC DNA]</scope>
    <source>
        <strain evidence="2 4">DSM 21548</strain>
    </source>
</reference>
<accession>A0A2P8GW06</accession>
<evidence type="ECO:0000313" key="4">
    <source>
        <dbReference type="Proteomes" id="UP000241203"/>
    </source>
</evidence>
<evidence type="ECO:0008006" key="6">
    <source>
        <dbReference type="Google" id="ProtNLM"/>
    </source>
</evidence>
<sequence>MTEPNGTEISAYDPDTTELIVAEAADILRSAGFTSSHMVIIGGLVPTLLVPVLDPDTEPHIGTADIDICLSLALIDGRTEEYERLETVLRRLDFEPADSSFRWVRAKYPRITLEFFCPAADGRPAGQMHRPKALTNPTGKHNLGGQLSALALDAGALMTTDVEVVARTIELPRGKGTIEMDLRVTGPLAFLAAKADAIRQRDKPKDAYDIIWLLESWPGGAAGAARSFAARPAYSAEVRESIKQLGDLFADVDSVGARSYAQFVSQPGGQDRAARQAQGAVAEFLSALPEIPGEVVTQSAEFLEPDPPSVIETSEH</sequence>
<dbReference type="EMBL" id="RZGY01000001">
    <property type="protein sequence ID" value="RUQ87305.1"/>
    <property type="molecule type" value="Genomic_DNA"/>
</dbReference>
<name>A0A2P8GW06_9MICO</name>
<gene>
    <name evidence="2" type="ORF">CLV49_1758</name>
    <name evidence="3" type="ORF">ELQ93_10410</name>
</gene>
<protein>
    <recommendedName>
        <fullName evidence="6">Nucleotidyltransferase AbiEii toxin of type IV toxin-antitoxin system</fullName>
    </recommendedName>
</protein>
<evidence type="ECO:0000313" key="5">
    <source>
        <dbReference type="Proteomes" id="UP000268291"/>
    </source>
</evidence>
<dbReference type="Proteomes" id="UP000241203">
    <property type="component" value="Unassembled WGS sequence"/>
</dbReference>
<reference evidence="3 5" key="2">
    <citation type="submission" date="2018-12" db="EMBL/GenBank/DDBJ databases">
        <authorList>
            <person name="hu s."/>
            <person name="Xu Y."/>
            <person name="Xu B."/>
            <person name="Li F."/>
        </authorList>
    </citation>
    <scope>NUCLEOTIDE SEQUENCE [LARGE SCALE GENOMIC DNA]</scope>
    <source>
        <strain evidence="3 5">KSW2-17</strain>
    </source>
</reference>
<evidence type="ECO:0000256" key="1">
    <source>
        <dbReference type="SAM" id="MobiDB-lite"/>
    </source>
</evidence>